<dbReference type="EMBL" id="SRLO01000073">
    <property type="protein sequence ID" value="TNN78513.1"/>
    <property type="molecule type" value="Genomic_DNA"/>
</dbReference>
<comment type="caution">
    <text evidence="2">The sequence shown here is derived from an EMBL/GenBank/DDBJ whole genome shotgun (WGS) entry which is preliminary data.</text>
</comment>
<proteinExistence type="predicted"/>
<evidence type="ECO:0000313" key="3">
    <source>
        <dbReference type="Proteomes" id="UP000314294"/>
    </source>
</evidence>
<name>A0A4Z2IMY1_9TELE</name>
<feature type="region of interest" description="Disordered" evidence="1">
    <location>
        <begin position="1"/>
        <end position="62"/>
    </location>
</feature>
<evidence type="ECO:0000256" key="1">
    <source>
        <dbReference type="SAM" id="MobiDB-lite"/>
    </source>
</evidence>
<organism evidence="2 3">
    <name type="scientific">Liparis tanakae</name>
    <name type="common">Tanaka's snailfish</name>
    <dbReference type="NCBI Taxonomy" id="230148"/>
    <lineage>
        <taxon>Eukaryota</taxon>
        <taxon>Metazoa</taxon>
        <taxon>Chordata</taxon>
        <taxon>Craniata</taxon>
        <taxon>Vertebrata</taxon>
        <taxon>Euteleostomi</taxon>
        <taxon>Actinopterygii</taxon>
        <taxon>Neopterygii</taxon>
        <taxon>Teleostei</taxon>
        <taxon>Neoteleostei</taxon>
        <taxon>Acanthomorphata</taxon>
        <taxon>Eupercaria</taxon>
        <taxon>Perciformes</taxon>
        <taxon>Cottioidei</taxon>
        <taxon>Cottales</taxon>
        <taxon>Liparidae</taxon>
        <taxon>Liparis</taxon>
    </lineage>
</organism>
<reference evidence="2 3" key="1">
    <citation type="submission" date="2019-03" db="EMBL/GenBank/DDBJ databases">
        <title>First draft genome of Liparis tanakae, snailfish: a comprehensive survey of snailfish specific genes.</title>
        <authorList>
            <person name="Kim W."/>
            <person name="Song I."/>
            <person name="Jeong J.-H."/>
            <person name="Kim D."/>
            <person name="Kim S."/>
            <person name="Ryu S."/>
            <person name="Song J.Y."/>
            <person name="Lee S.K."/>
        </authorList>
    </citation>
    <scope>NUCLEOTIDE SEQUENCE [LARGE SCALE GENOMIC DNA]</scope>
    <source>
        <tissue evidence="2">Muscle</tissue>
    </source>
</reference>
<evidence type="ECO:0000313" key="2">
    <source>
        <dbReference type="EMBL" id="TNN78513.1"/>
    </source>
</evidence>
<dbReference type="AlphaFoldDB" id="A0A4Z2IMY1"/>
<protein>
    <submittedName>
        <fullName evidence="2">Uncharacterized protein</fullName>
    </submittedName>
</protein>
<keyword evidence="3" id="KW-1185">Reference proteome</keyword>
<gene>
    <name evidence="2" type="ORF">EYF80_011296</name>
</gene>
<sequence length="62" mass="6639">MANRQAVVPECTSQDPSRQRGERGGGGGGEVEEEERWKAAERVSPSKRCPVKPFLPGSGSGR</sequence>
<dbReference type="Proteomes" id="UP000314294">
    <property type="component" value="Unassembled WGS sequence"/>
</dbReference>
<accession>A0A4Z2IMY1</accession>